<proteinExistence type="predicted"/>
<comment type="caution">
    <text evidence="2">The sequence shown here is derived from an EMBL/GenBank/DDBJ whole genome shotgun (WGS) entry which is preliminary data.</text>
</comment>
<reference evidence="2" key="1">
    <citation type="submission" date="2018-05" db="EMBL/GenBank/DDBJ databases">
        <title>Draft genome of Mucuna pruriens seed.</title>
        <authorList>
            <person name="Nnadi N.E."/>
            <person name="Vos R."/>
            <person name="Hasami M.H."/>
            <person name="Devisetty U.K."/>
            <person name="Aguiy J.C."/>
        </authorList>
    </citation>
    <scope>NUCLEOTIDE SEQUENCE [LARGE SCALE GENOMIC DNA]</scope>
    <source>
        <strain evidence="2">JCA_2017</strain>
    </source>
</reference>
<accession>A0A371H4E7</accession>
<feature type="region of interest" description="Disordered" evidence="1">
    <location>
        <begin position="141"/>
        <end position="168"/>
    </location>
</feature>
<evidence type="ECO:0000313" key="2">
    <source>
        <dbReference type="EMBL" id="RDX97698.1"/>
    </source>
</evidence>
<keyword evidence="3" id="KW-1185">Reference proteome</keyword>
<dbReference type="AlphaFoldDB" id="A0A371H4E7"/>
<feature type="compositionally biased region" description="Polar residues" evidence="1">
    <location>
        <begin position="146"/>
        <end position="164"/>
    </location>
</feature>
<protein>
    <submittedName>
        <fullName evidence="2">Uncharacterized protein</fullName>
    </submittedName>
</protein>
<name>A0A371H4E7_MUCPR</name>
<dbReference type="EMBL" id="QJKJ01003583">
    <property type="protein sequence ID" value="RDX97698.1"/>
    <property type="molecule type" value="Genomic_DNA"/>
</dbReference>
<evidence type="ECO:0000313" key="3">
    <source>
        <dbReference type="Proteomes" id="UP000257109"/>
    </source>
</evidence>
<organism evidence="2 3">
    <name type="scientific">Mucuna pruriens</name>
    <name type="common">Velvet bean</name>
    <name type="synonym">Dolichos pruriens</name>
    <dbReference type="NCBI Taxonomy" id="157652"/>
    <lineage>
        <taxon>Eukaryota</taxon>
        <taxon>Viridiplantae</taxon>
        <taxon>Streptophyta</taxon>
        <taxon>Embryophyta</taxon>
        <taxon>Tracheophyta</taxon>
        <taxon>Spermatophyta</taxon>
        <taxon>Magnoliopsida</taxon>
        <taxon>eudicotyledons</taxon>
        <taxon>Gunneridae</taxon>
        <taxon>Pentapetalae</taxon>
        <taxon>rosids</taxon>
        <taxon>fabids</taxon>
        <taxon>Fabales</taxon>
        <taxon>Fabaceae</taxon>
        <taxon>Papilionoideae</taxon>
        <taxon>50 kb inversion clade</taxon>
        <taxon>NPAAA clade</taxon>
        <taxon>indigoferoid/millettioid clade</taxon>
        <taxon>Phaseoleae</taxon>
        <taxon>Mucuna</taxon>
    </lineage>
</organism>
<sequence length="179" mass="20020">MLDMEDEASGERSTLKLGLPFLMIAKMNIDVHAKTLSMEFANTYVKFNIIKALKHPAKDHSIFSIGAIDGLMEEYFRLGTGHASLADFVNILDIIDYFCIVAEPAEIAPHNQQEAGSDSSLKESQQIEAKFNFEHLSLLSDRVGQPTPSTQEKYVSPQPQTTELKSLPEHLKYTYLGDN</sequence>
<gene>
    <name evidence="2" type="ORF">CR513_19513</name>
</gene>
<evidence type="ECO:0000256" key="1">
    <source>
        <dbReference type="SAM" id="MobiDB-lite"/>
    </source>
</evidence>
<feature type="non-terminal residue" evidence="2">
    <location>
        <position position="1"/>
    </location>
</feature>
<dbReference type="Proteomes" id="UP000257109">
    <property type="component" value="Unassembled WGS sequence"/>
</dbReference>